<evidence type="ECO:0000256" key="1">
    <source>
        <dbReference type="SAM" id="Phobius"/>
    </source>
</evidence>
<evidence type="ECO:0000313" key="2">
    <source>
        <dbReference type="EMBL" id="QDT06545.1"/>
    </source>
</evidence>
<organism evidence="2 3">
    <name type="scientific">Rubripirellula lacrimiformis</name>
    <dbReference type="NCBI Taxonomy" id="1930273"/>
    <lineage>
        <taxon>Bacteria</taxon>
        <taxon>Pseudomonadati</taxon>
        <taxon>Planctomycetota</taxon>
        <taxon>Planctomycetia</taxon>
        <taxon>Pirellulales</taxon>
        <taxon>Pirellulaceae</taxon>
        <taxon>Rubripirellula</taxon>
    </lineage>
</organism>
<keyword evidence="1" id="KW-0812">Transmembrane</keyword>
<keyword evidence="1" id="KW-1133">Transmembrane helix</keyword>
<sequence>MRFGLIDLLFAIACTSTGSISAQYFTSGLPHGNKALIGIAGGVGLYLILVYPFYRILRLFPMILPRCPCCRRFQPAFQIVDRRYPRIVFRCPTCDGQFVIWHNGKAGDDETWATPVLTLNWPYAFGIYRQSEKPEQ</sequence>
<keyword evidence="1" id="KW-0472">Membrane</keyword>
<dbReference type="AlphaFoldDB" id="A0A517NHD6"/>
<evidence type="ECO:0000313" key="3">
    <source>
        <dbReference type="Proteomes" id="UP000318538"/>
    </source>
</evidence>
<dbReference type="Proteomes" id="UP000318538">
    <property type="component" value="Chromosome"/>
</dbReference>
<dbReference type="EMBL" id="CP036525">
    <property type="protein sequence ID" value="QDT06545.1"/>
    <property type="molecule type" value="Genomic_DNA"/>
</dbReference>
<gene>
    <name evidence="2" type="ORF">K227x_49550</name>
</gene>
<reference evidence="2 3" key="1">
    <citation type="submission" date="2019-02" db="EMBL/GenBank/DDBJ databases">
        <title>Deep-cultivation of Planctomycetes and their phenomic and genomic characterization uncovers novel biology.</title>
        <authorList>
            <person name="Wiegand S."/>
            <person name="Jogler M."/>
            <person name="Boedeker C."/>
            <person name="Pinto D."/>
            <person name="Vollmers J."/>
            <person name="Rivas-Marin E."/>
            <person name="Kohn T."/>
            <person name="Peeters S.H."/>
            <person name="Heuer A."/>
            <person name="Rast P."/>
            <person name="Oberbeckmann S."/>
            <person name="Bunk B."/>
            <person name="Jeske O."/>
            <person name="Meyerdierks A."/>
            <person name="Storesund J.E."/>
            <person name="Kallscheuer N."/>
            <person name="Luecker S."/>
            <person name="Lage O.M."/>
            <person name="Pohl T."/>
            <person name="Merkel B.J."/>
            <person name="Hornburger P."/>
            <person name="Mueller R.-W."/>
            <person name="Bruemmer F."/>
            <person name="Labrenz M."/>
            <person name="Spormann A.M."/>
            <person name="Op den Camp H."/>
            <person name="Overmann J."/>
            <person name="Amann R."/>
            <person name="Jetten M.S.M."/>
            <person name="Mascher T."/>
            <person name="Medema M.H."/>
            <person name="Devos D.P."/>
            <person name="Kaster A.-K."/>
            <person name="Ovreas L."/>
            <person name="Rohde M."/>
            <person name="Galperin M.Y."/>
            <person name="Jogler C."/>
        </authorList>
    </citation>
    <scope>NUCLEOTIDE SEQUENCE [LARGE SCALE GENOMIC DNA]</scope>
    <source>
        <strain evidence="2 3">K22_7</strain>
    </source>
</reference>
<feature type="transmembrane region" description="Helical" evidence="1">
    <location>
        <begin position="35"/>
        <end position="54"/>
    </location>
</feature>
<keyword evidence="3" id="KW-1185">Reference proteome</keyword>
<name>A0A517NHD6_9BACT</name>
<dbReference type="KEGG" id="rlc:K227x_49550"/>
<accession>A0A517NHD6</accession>
<proteinExistence type="predicted"/>
<protein>
    <submittedName>
        <fullName evidence="2">Uncharacterized protein</fullName>
    </submittedName>
</protein>